<evidence type="ECO:0000256" key="2">
    <source>
        <dbReference type="ARBA" id="ARBA00022723"/>
    </source>
</evidence>
<accession>A0A5R9GBE3</accession>
<comment type="cofactor">
    <cofactor evidence="1 5">
        <name>Zn(2+)</name>
        <dbReference type="ChEBI" id="CHEBI:29105"/>
    </cofactor>
</comment>
<keyword evidence="3 5" id="KW-0862">Zinc</keyword>
<evidence type="ECO:0000313" key="9">
    <source>
        <dbReference type="Proteomes" id="UP000309676"/>
    </source>
</evidence>
<dbReference type="InterPro" id="IPR013154">
    <property type="entry name" value="ADH-like_N"/>
</dbReference>
<evidence type="ECO:0000256" key="4">
    <source>
        <dbReference type="ARBA" id="ARBA00023002"/>
    </source>
</evidence>
<name>A0A5R9GBE3_9BACL</name>
<comment type="similarity">
    <text evidence="5">Belongs to the zinc-containing alcohol dehydrogenase family.</text>
</comment>
<organism evidence="8 9">
    <name type="scientific">Paenibacillus antri</name>
    <dbReference type="NCBI Taxonomy" id="2582848"/>
    <lineage>
        <taxon>Bacteria</taxon>
        <taxon>Bacillati</taxon>
        <taxon>Bacillota</taxon>
        <taxon>Bacilli</taxon>
        <taxon>Bacillales</taxon>
        <taxon>Paenibacillaceae</taxon>
        <taxon>Paenibacillus</taxon>
    </lineage>
</organism>
<evidence type="ECO:0000313" key="8">
    <source>
        <dbReference type="EMBL" id="TLS48725.1"/>
    </source>
</evidence>
<dbReference type="PROSITE" id="PS00059">
    <property type="entry name" value="ADH_ZINC"/>
    <property type="match status" value="1"/>
</dbReference>
<dbReference type="InterPro" id="IPR011032">
    <property type="entry name" value="GroES-like_sf"/>
</dbReference>
<dbReference type="SUPFAM" id="SSF51735">
    <property type="entry name" value="NAD(P)-binding Rossmann-fold domains"/>
    <property type="match status" value="1"/>
</dbReference>
<dbReference type="GO" id="GO:0008270">
    <property type="term" value="F:zinc ion binding"/>
    <property type="evidence" value="ECO:0007669"/>
    <property type="project" value="InterPro"/>
</dbReference>
<evidence type="ECO:0000256" key="3">
    <source>
        <dbReference type="ARBA" id="ARBA00022833"/>
    </source>
</evidence>
<keyword evidence="9" id="KW-1185">Reference proteome</keyword>
<sequence length="379" mass="41251">MKAVTYQGYRKVEVASVAAPTIQDPEDIIVRVTRSGLCGSDLHLYNGMIPSLERGYVLGHETIGIVEETGRAVHKVKKHDRVVIPFNVACGKCRFCASQLESLCDESNAEGEIGSAFGYSRLLGDYPGSQAQYLRVPYGNFMPFVVPEACELPDDQLVMLSDALPSALWSVRYAGVKPGDTVIVLGAGQIGLLVQKYAWLYGASRVICVEPVEYRAEHAKRTNGVETHTEIRAEEIGPYLLEKTSGGADVVIDCVGMDGKKNLLESVETALRLQGGAEGAIRSAAQMVRKGGTIQLTGVYGLRYNSFPLGDLFARGVTLKMGQASVLHLVPQVYDDLARGRVDPSDLLTHKLPIDAAPHAYDIFLHKKEQCIKIVMCPN</sequence>
<dbReference type="Pfam" id="PF08240">
    <property type="entry name" value="ADH_N"/>
    <property type="match status" value="1"/>
</dbReference>
<feature type="domain" description="Alcohol dehydrogenase-like C-terminal" evidence="6">
    <location>
        <begin position="190"/>
        <end position="258"/>
    </location>
</feature>
<feature type="domain" description="Alcohol dehydrogenase-like N-terminal" evidence="7">
    <location>
        <begin position="25"/>
        <end position="143"/>
    </location>
</feature>
<dbReference type="RefSeq" id="WP_138197893.1">
    <property type="nucleotide sequence ID" value="NZ_VCIW01000030.1"/>
</dbReference>
<gene>
    <name evidence="8" type="ORF">FE782_29230</name>
</gene>
<evidence type="ECO:0000259" key="7">
    <source>
        <dbReference type="Pfam" id="PF08240"/>
    </source>
</evidence>
<dbReference type="OrthoDB" id="9777057at2"/>
<keyword evidence="2 5" id="KW-0479">Metal-binding</keyword>
<proteinExistence type="inferred from homology"/>
<dbReference type="InterPro" id="IPR002328">
    <property type="entry name" value="ADH_Zn_CS"/>
</dbReference>
<dbReference type="InterPro" id="IPR013149">
    <property type="entry name" value="ADH-like_C"/>
</dbReference>
<dbReference type="SUPFAM" id="SSF50129">
    <property type="entry name" value="GroES-like"/>
    <property type="match status" value="1"/>
</dbReference>
<dbReference type="Gene3D" id="3.40.50.720">
    <property type="entry name" value="NAD(P)-binding Rossmann-like Domain"/>
    <property type="match status" value="1"/>
</dbReference>
<dbReference type="PANTHER" id="PTHR42813:SF2">
    <property type="entry name" value="DEHYDROGENASE, ZINC-CONTAINING, PUTATIVE (AFU_ORTHOLOGUE AFUA_2G02810)-RELATED"/>
    <property type="match status" value="1"/>
</dbReference>
<dbReference type="AlphaFoldDB" id="A0A5R9GBE3"/>
<keyword evidence="4" id="KW-0560">Oxidoreductase</keyword>
<dbReference type="GO" id="GO:0016491">
    <property type="term" value="F:oxidoreductase activity"/>
    <property type="evidence" value="ECO:0007669"/>
    <property type="project" value="UniProtKB-KW"/>
</dbReference>
<reference evidence="8 9" key="1">
    <citation type="submission" date="2019-05" db="EMBL/GenBank/DDBJ databases">
        <authorList>
            <person name="Narsing Rao M.P."/>
            <person name="Li W.J."/>
        </authorList>
    </citation>
    <scope>NUCLEOTIDE SEQUENCE [LARGE SCALE GENOMIC DNA]</scope>
    <source>
        <strain evidence="8 9">SYSU_K30003</strain>
    </source>
</reference>
<dbReference type="EMBL" id="VCIW01000030">
    <property type="protein sequence ID" value="TLS48725.1"/>
    <property type="molecule type" value="Genomic_DNA"/>
</dbReference>
<protein>
    <submittedName>
        <fullName evidence="8">Zinc-binding dehydrogenase</fullName>
    </submittedName>
</protein>
<evidence type="ECO:0000259" key="6">
    <source>
        <dbReference type="Pfam" id="PF00107"/>
    </source>
</evidence>
<dbReference type="PANTHER" id="PTHR42813">
    <property type="entry name" value="ZINC-TYPE ALCOHOL DEHYDROGENASE-LIKE"/>
    <property type="match status" value="1"/>
</dbReference>
<dbReference type="Pfam" id="PF00107">
    <property type="entry name" value="ADH_zinc_N"/>
    <property type="match status" value="1"/>
</dbReference>
<comment type="caution">
    <text evidence="8">The sequence shown here is derived from an EMBL/GenBank/DDBJ whole genome shotgun (WGS) entry which is preliminary data.</text>
</comment>
<dbReference type="Proteomes" id="UP000309676">
    <property type="component" value="Unassembled WGS sequence"/>
</dbReference>
<evidence type="ECO:0000256" key="1">
    <source>
        <dbReference type="ARBA" id="ARBA00001947"/>
    </source>
</evidence>
<evidence type="ECO:0000256" key="5">
    <source>
        <dbReference type="RuleBase" id="RU361277"/>
    </source>
</evidence>
<dbReference type="InterPro" id="IPR036291">
    <property type="entry name" value="NAD(P)-bd_dom_sf"/>
</dbReference>
<dbReference type="Gene3D" id="3.90.180.10">
    <property type="entry name" value="Medium-chain alcohol dehydrogenases, catalytic domain"/>
    <property type="match status" value="1"/>
</dbReference>